<accession>A0A7Y3T2V4</accession>
<dbReference type="SUPFAM" id="SSF56747">
    <property type="entry name" value="Prim-pol domain"/>
    <property type="match status" value="1"/>
</dbReference>
<sequence>MRAQMPVSASLPKAIEHDPMLDVALYYHEKGIPVFPCRACEGEEFDRRTGEFISIGAKTPLTSNGFKGATLNERIVRGFWERNPSAIVGIPTGEKLGAWVLDVDMHQDEHGNTIDGFAALSALEQKYGPLPKTATVRTAGGGEHRYFSHVAGVRNRGALGAGLDVRGDGGYVIAAGSVLSDGRSYTWVDHDGDGLPDIADAPDWLLELVLPRSYESAYTAPQSISGQINDRYVERAVELELAETASISMGAGRNKGLNRAAFSLGTFVGAGALDESEAYALLQDVARSWGRDIPKSFQTIKNGINAGKLNPRHIPEATVHNNDNTPLMDTSRLIANHLAKKASSVAITEEVVCGDLPFIIPAVWYGLPVPEREWWLDGLVPMRQVTILNGDGGVGKSLLALQLAAAGSMGCETLDMCPMHGRVLYLGAEDEAAEFHRRLVDITKAHNRVLSDLENFKLLPMADADALLSIPNVKTGIMEPTPLWNAFAAEARVFRPVLITLDTAADLFGGDEVKRAQVRQFVSMLRKLAIEISCAIILLAHPSVAGMQNGTGSSGSTAWNNSVRSRLYLTRPDTKDDPDPDARVLKTMKTNYGKVGGEIKIRWEEGAFMLDDGKPSPAAGILHAHQEQTFLRLLSEINRTGQRVSASRSSTYAPTVMEGMPNAEGVDKKGFEAAMKRLFASDQIRVVMEGPQSKSRQRLVVIADEVAAKRMQAE</sequence>
<dbReference type="SUPFAM" id="SSF52540">
    <property type="entry name" value="P-loop containing nucleoside triphosphate hydrolases"/>
    <property type="match status" value="1"/>
</dbReference>
<dbReference type="CDD" id="cd04859">
    <property type="entry name" value="Prim_Pol"/>
    <property type="match status" value="1"/>
</dbReference>
<dbReference type="InterPro" id="IPR027417">
    <property type="entry name" value="P-loop_NTPase"/>
</dbReference>
<dbReference type="Proteomes" id="UP000526233">
    <property type="component" value="Unassembled WGS sequence"/>
</dbReference>
<dbReference type="SMART" id="SM00943">
    <property type="entry name" value="Prim-Pol"/>
    <property type="match status" value="1"/>
</dbReference>
<proteinExistence type="predicted"/>
<reference evidence="2 3" key="1">
    <citation type="submission" date="2018-11" db="EMBL/GenBank/DDBJ databases">
        <title>Genome sequencing and analysis.</title>
        <authorList>
            <person name="Huang Y.-T."/>
        </authorList>
    </citation>
    <scope>NUCLEOTIDE SEQUENCE [LARGE SCALE GENOMIC DNA]</scope>
    <source>
        <strain evidence="2 3">SHIN</strain>
    </source>
</reference>
<feature type="domain" description="DNA primase/polymerase bifunctional N-terminal" evidence="1">
    <location>
        <begin position="24"/>
        <end position="205"/>
    </location>
</feature>
<dbReference type="Pfam" id="PF09250">
    <property type="entry name" value="Prim-Pol"/>
    <property type="match status" value="1"/>
</dbReference>
<dbReference type="Gene3D" id="3.40.50.300">
    <property type="entry name" value="P-loop containing nucleotide triphosphate hydrolases"/>
    <property type="match status" value="1"/>
</dbReference>
<dbReference type="InterPro" id="IPR015330">
    <property type="entry name" value="DNA_primase/pol_bifunc_N"/>
</dbReference>
<name>A0A7Y3T2V4_9HYPH</name>
<evidence type="ECO:0000313" key="2">
    <source>
        <dbReference type="EMBL" id="NNV19974.1"/>
    </source>
</evidence>
<evidence type="ECO:0000313" key="3">
    <source>
        <dbReference type="Proteomes" id="UP000526233"/>
    </source>
</evidence>
<organism evidence="2 3">
    <name type="scientific">Brucella pseudogrignonensis</name>
    <dbReference type="NCBI Taxonomy" id="419475"/>
    <lineage>
        <taxon>Bacteria</taxon>
        <taxon>Pseudomonadati</taxon>
        <taxon>Pseudomonadota</taxon>
        <taxon>Alphaproteobacteria</taxon>
        <taxon>Hyphomicrobiales</taxon>
        <taxon>Brucellaceae</taxon>
        <taxon>Brucella/Ochrobactrum group</taxon>
        <taxon>Brucella</taxon>
    </lineage>
</organism>
<protein>
    <submittedName>
        <fullName evidence="2">ATPase</fullName>
    </submittedName>
</protein>
<comment type="caution">
    <text evidence="2">The sequence shown here is derived from an EMBL/GenBank/DDBJ whole genome shotgun (WGS) entry which is preliminary data.</text>
</comment>
<evidence type="ECO:0000259" key="1">
    <source>
        <dbReference type="SMART" id="SM00943"/>
    </source>
</evidence>
<dbReference type="AlphaFoldDB" id="A0A7Y3T2V4"/>
<dbReference type="Pfam" id="PF13481">
    <property type="entry name" value="AAA_25"/>
    <property type="match status" value="1"/>
</dbReference>
<gene>
    <name evidence="2" type="ORF">EHE22_05965</name>
</gene>
<dbReference type="EMBL" id="PKQI01000001">
    <property type="protein sequence ID" value="NNV19974.1"/>
    <property type="molecule type" value="Genomic_DNA"/>
</dbReference>